<accession>A0A0P8A052</accession>
<evidence type="ECO:0000313" key="3">
    <source>
        <dbReference type="EMBL" id="KPQ41285.1"/>
    </source>
</evidence>
<dbReference type="Pfam" id="PF01637">
    <property type="entry name" value="ATPase_2"/>
    <property type="match status" value="1"/>
</dbReference>
<dbReference type="PATRIC" id="fig|1719120.3.peg.4551"/>
<dbReference type="InterPro" id="IPR036390">
    <property type="entry name" value="WH_DNA-bd_sf"/>
</dbReference>
<evidence type="ECO:0000259" key="1">
    <source>
        <dbReference type="Pfam" id="PF01637"/>
    </source>
</evidence>
<dbReference type="Gene3D" id="3.40.50.300">
    <property type="entry name" value="P-loop containing nucleotide triphosphate hydrolases"/>
    <property type="match status" value="1"/>
</dbReference>
<dbReference type="PANTHER" id="PTHR34704:SF1">
    <property type="entry name" value="ATPASE"/>
    <property type="match status" value="1"/>
</dbReference>
<protein>
    <submittedName>
        <fullName evidence="3">Archaeal ATPase</fullName>
    </submittedName>
</protein>
<dbReference type="EMBL" id="LKCM01000386">
    <property type="protein sequence ID" value="KPQ41285.1"/>
    <property type="molecule type" value="Genomic_DNA"/>
</dbReference>
<evidence type="ECO:0000259" key="2">
    <source>
        <dbReference type="Pfam" id="PF03008"/>
    </source>
</evidence>
<feature type="domain" description="ATPase" evidence="1">
    <location>
        <begin position="7"/>
        <end position="211"/>
    </location>
</feature>
<reference evidence="3 4" key="1">
    <citation type="submission" date="2015-09" db="EMBL/GenBank/DDBJ databases">
        <title>A metagenomics-based metabolic model of nitrate-dependent anaerobic oxidation of methane by Methanoperedens-like archaea.</title>
        <authorList>
            <person name="Arshad A."/>
            <person name="Speth D.R."/>
            <person name="De Graaf R.M."/>
            <person name="Op Den Camp H.J."/>
            <person name="Jetten M.S."/>
            <person name="Welte C.U."/>
        </authorList>
    </citation>
    <scope>NUCLEOTIDE SEQUENCE [LARGE SCALE GENOMIC DNA]</scope>
</reference>
<comment type="caution">
    <text evidence="3">The sequence shown here is derived from an EMBL/GenBank/DDBJ whole genome shotgun (WGS) entry which is preliminary data.</text>
</comment>
<dbReference type="InterPro" id="IPR011579">
    <property type="entry name" value="ATPase_dom"/>
</dbReference>
<dbReference type="AlphaFoldDB" id="A0A0P8A052"/>
<evidence type="ECO:0000313" key="4">
    <source>
        <dbReference type="Proteomes" id="UP000050360"/>
    </source>
</evidence>
<organism evidence="3 4">
    <name type="scientific">Candidatus Methanoperedens nitratireducens</name>
    <dbReference type="NCBI Taxonomy" id="1392998"/>
    <lineage>
        <taxon>Archaea</taxon>
        <taxon>Methanobacteriati</taxon>
        <taxon>Methanobacteriota</taxon>
        <taxon>Stenosarchaea group</taxon>
        <taxon>Methanomicrobia</taxon>
        <taxon>Methanosarcinales</taxon>
        <taxon>ANME-2 cluster</taxon>
        <taxon>Candidatus Methanoperedentaceae</taxon>
        <taxon>Candidatus Methanoperedens</taxon>
    </lineage>
</organism>
<dbReference type="GO" id="GO:0005524">
    <property type="term" value="F:ATP binding"/>
    <property type="evidence" value="ECO:0007669"/>
    <property type="project" value="InterPro"/>
</dbReference>
<dbReference type="Pfam" id="PF03008">
    <property type="entry name" value="DUF234"/>
    <property type="match status" value="1"/>
</dbReference>
<gene>
    <name evidence="3" type="ORF">MPEBLZ_04167</name>
</gene>
<name>A0A0P8A052_9EURY</name>
<dbReference type="PANTHER" id="PTHR34704">
    <property type="entry name" value="ATPASE"/>
    <property type="match status" value="1"/>
</dbReference>
<dbReference type="Proteomes" id="UP000050360">
    <property type="component" value="Unassembled WGS sequence"/>
</dbReference>
<sequence>MLHNLKFINRQEELEFLEDAYKSDKSQLIVLYGRRRVGKTYLLQHFMKGKKHTYFFCTKGNETEQIKLLSGMIGETFNDTALSLSPFSEWRTLFMYLYEKAQKERFLLVIDEFPFLMSANPAVTSIFQKYWDEYLSKTKIMLVLCGSSITMMESEVLAYKSPLYGRRTGQWKVKPFLFGNTIDFFQKSSNIEEIIRIFSITGGVPFYLAELNLDKTALENIQEQIARKGKLLYEEGEILLKEELREPSTYFSILEAISSGNTKQAHIANRIGMPSTGLPRYLSTLERLEYIEKIIPVTEFKRSKKTTYKIRDNFINFWFRFIYPNRSYIEEGNYGKFKEILDKYFEKHVSFAFEGVCMDFLRENLRKDLLPFSFTKLGTWYGYSRDEVNKVRKVDEIDIVGLEENTGDIIFMECKWEILSEKAAEKVLFELKEKSLNVDWKNDTRKEYFGIFARKIEGKKSLQKKGFLVWDSGDFK</sequence>
<dbReference type="SUPFAM" id="SSF46785">
    <property type="entry name" value="Winged helix' DNA-binding domain"/>
    <property type="match status" value="1"/>
</dbReference>
<dbReference type="SUPFAM" id="SSF52540">
    <property type="entry name" value="P-loop containing nucleoside triphosphate hydrolases"/>
    <property type="match status" value="1"/>
</dbReference>
<dbReference type="InterPro" id="IPR027417">
    <property type="entry name" value="P-loop_NTPase"/>
</dbReference>
<feature type="domain" description="DUF234" evidence="2">
    <location>
        <begin position="318"/>
        <end position="427"/>
    </location>
</feature>
<proteinExistence type="predicted"/>
<dbReference type="InterPro" id="IPR004256">
    <property type="entry name" value="DUF234"/>
</dbReference>